<dbReference type="RefSeq" id="XP_009230329.1">
    <property type="nucleotide sequence ID" value="XM_009232065.1"/>
</dbReference>
<proteinExistence type="predicted"/>
<dbReference type="VEuPathDB" id="FungiDB:GGTG_14137"/>
<keyword evidence="5" id="KW-1185">Reference proteome</keyword>
<dbReference type="GeneID" id="20354595"/>
<reference evidence="4" key="5">
    <citation type="submission" date="2018-04" db="UniProtKB">
        <authorList>
            <consortium name="EnsemblFungi"/>
        </authorList>
    </citation>
    <scope>IDENTIFICATION</scope>
    <source>
        <strain evidence="4">R3-111a-1</strain>
    </source>
</reference>
<reference evidence="3" key="2">
    <citation type="submission" date="2010-07" db="EMBL/GenBank/DDBJ databases">
        <authorList>
            <consortium name="The Broad Institute Genome Sequencing Platform"/>
            <consortium name="Broad Institute Genome Sequencing Center for Infectious Disease"/>
            <person name="Ma L.-J."/>
            <person name="Dead R."/>
            <person name="Young S."/>
            <person name="Zeng Q."/>
            <person name="Koehrsen M."/>
            <person name="Alvarado L."/>
            <person name="Berlin A."/>
            <person name="Chapman S.B."/>
            <person name="Chen Z."/>
            <person name="Freedman E."/>
            <person name="Gellesch M."/>
            <person name="Goldberg J."/>
            <person name="Griggs A."/>
            <person name="Gujja S."/>
            <person name="Heilman E.R."/>
            <person name="Heiman D."/>
            <person name="Hepburn T."/>
            <person name="Howarth C."/>
            <person name="Jen D."/>
            <person name="Larson L."/>
            <person name="Mehta T."/>
            <person name="Neiman D."/>
            <person name="Pearson M."/>
            <person name="Roberts A."/>
            <person name="Saif S."/>
            <person name="Shea T."/>
            <person name="Shenoy N."/>
            <person name="Sisk P."/>
            <person name="Stolte C."/>
            <person name="Sykes S."/>
            <person name="Walk T."/>
            <person name="White J."/>
            <person name="Yandava C."/>
            <person name="Haas B."/>
            <person name="Nusbaum C."/>
            <person name="Birren B."/>
        </authorList>
    </citation>
    <scope>NUCLEOTIDE SEQUENCE</scope>
    <source>
        <strain evidence="3">R3-111a-1</strain>
    </source>
</reference>
<feature type="region of interest" description="Disordered" evidence="2">
    <location>
        <begin position="372"/>
        <end position="463"/>
    </location>
</feature>
<feature type="region of interest" description="Disordered" evidence="2">
    <location>
        <begin position="38"/>
        <end position="165"/>
    </location>
</feature>
<evidence type="ECO:0000256" key="1">
    <source>
        <dbReference type="SAM" id="Coils"/>
    </source>
</evidence>
<accession>J3PKS0</accession>
<evidence type="ECO:0000313" key="4">
    <source>
        <dbReference type="EnsemblFungi" id="EJT68281"/>
    </source>
</evidence>
<feature type="compositionally biased region" description="Acidic residues" evidence="2">
    <location>
        <begin position="285"/>
        <end position="295"/>
    </location>
</feature>
<feature type="compositionally biased region" description="Pro residues" evidence="2">
    <location>
        <begin position="412"/>
        <end position="434"/>
    </location>
</feature>
<name>J3PKS0_GAET3</name>
<reference evidence="4" key="4">
    <citation type="journal article" date="2015" name="G3 (Bethesda)">
        <title>Genome sequences of three phytopathogenic species of the Magnaporthaceae family of fungi.</title>
        <authorList>
            <person name="Okagaki L.H."/>
            <person name="Nunes C.C."/>
            <person name="Sailsbery J."/>
            <person name="Clay B."/>
            <person name="Brown D."/>
            <person name="John T."/>
            <person name="Oh Y."/>
            <person name="Young N."/>
            <person name="Fitzgerald M."/>
            <person name="Haas B.J."/>
            <person name="Zeng Q."/>
            <person name="Young S."/>
            <person name="Adiconis X."/>
            <person name="Fan L."/>
            <person name="Levin J.Z."/>
            <person name="Mitchell T.K."/>
            <person name="Okubara P.A."/>
            <person name="Farman M.L."/>
            <person name="Kohn L.M."/>
            <person name="Birren B."/>
            <person name="Ma L.-J."/>
            <person name="Dean R.A."/>
        </authorList>
    </citation>
    <scope>NUCLEOTIDE SEQUENCE</scope>
    <source>
        <strain evidence="4">R3-111a-1</strain>
    </source>
</reference>
<gene>
    <name evidence="4" type="primary">20354595</name>
    <name evidence="3" type="ORF">GGTG_14137</name>
</gene>
<feature type="compositionally biased region" description="Polar residues" evidence="2">
    <location>
        <begin position="150"/>
        <end position="164"/>
    </location>
</feature>
<dbReference type="eggNOG" id="ENOG502S4MP">
    <property type="taxonomic scope" value="Eukaryota"/>
</dbReference>
<evidence type="ECO:0000256" key="2">
    <source>
        <dbReference type="SAM" id="MobiDB-lite"/>
    </source>
</evidence>
<organism evidence="3">
    <name type="scientific">Gaeumannomyces tritici (strain R3-111a-1)</name>
    <name type="common">Wheat and barley take-all root rot fungus</name>
    <name type="synonym">Gaeumannomyces graminis var. tritici</name>
    <dbReference type="NCBI Taxonomy" id="644352"/>
    <lineage>
        <taxon>Eukaryota</taxon>
        <taxon>Fungi</taxon>
        <taxon>Dikarya</taxon>
        <taxon>Ascomycota</taxon>
        <taxon>Pezizomycotina</taxon>
        <taxon>Sordariomycetes</taxon>
        <taxon>Sordariomycetidae</taxon>
        <taxon>Magnaporthales</taxon>
        <taxon>Magnaporthaceae</taxon>
        <taxon>Gaeumannomyces</taxon>
    </lineage>
</organism>
<reference evidence="5" key="1">
    <citation type="submission" date="2010-07" db="EMBL/GenBank/DDBJ databases">
        <title>The genome sequence of Gaeumannomyces graminis var. tritici strain R3-111a-1.</title>
        <authorList>
            <consortium name="The Broad Institute Genome Sequencing Platform"/>
            <person name="Ma L.-J."/>
            <person name="Dead R."/>
            <person name="Young S."/>
            <person name="Zeng Q."/>
            <person name="Koehrsen M."/>
            <person name="Alvarado L."/>
            <person name="Berlin A."/>
            <person name="Chapman S.B."/>
            <person name="Chen Z."/>
            <person name="Freedman E."/>
            <person name="Gellesch M."/>
            <person name="Goldberg J."/>
            <person name="Griggs A."/>
            <person name="Gujja S."/>
            <person name="Heilman E.R."/>
            <person name="Heiman D."/>
            <person name="Hepburn T."/>
            <person name="Howarth C."/>
            <person name="Jen D."/>
            <person name="Larson L."/>
            <person name="Mehta T."/>
            <person name="Neiman D."/>
            <person name="Pearson M."/>
            <person name="Roberts A."/>
            <person name="Saif S."/>
            <person name="Shea T."/>
            <person name="Shenoy N."/>
            <person name="Sisk P."/>
            <person name="Stolte C."/>
            <person name="Sykes S."/>
            <person name="Walk T."/>
            <person name="White J."/>
            <person name="Yandava C."/>
            <person name="Haas B."/>
            <person name="Nusbaum C."/>
            <person name="Birren B."/>
        </authorList>
    </citation>
    <scope>NUCLEOTIDE SEQUENCE [LARGE SCALE GENOMIC DNA]</scope>
    <source>
        <strain evidence="5">R3-111a-1</strain>
    </source>
</reference>
<evidence type="ECO:0000313" key="3">
    <source>
        <dbReference type="EMBL" id="EJT68281.1"/>
    </source>
</evidence>
<keyword evidence="1" id="KW-0175">Coiled coil</keyword>
<dbReference type="EMBL" id="GL385545">
    <property type="protein sequence ID" value="EJT68281.1"/>
    <property type="molecule type" value="Genomic_DNA"/>
</dbReference>
<dbReference type="EnsemblFungi" id="EJT68281">
    <property type="protein sequence ID" value="EJT68281"/>
    <property type="gene ID" value="GGTG_14137"/>
</dbReference>
<dbReference type="Proteomes" id="UP000006039">
    <property type="component" value="Unassembled WGS sequence"/>
</dbReference>
<feature type="coiled-coil region" evidence="1">
    <location>
        <begin position="4"/>
        <end position="38"/>
    </location>
</feature>
<sequence>MDALKNLSANIPDWVRRLEELSGQIEQRQIELAKFAEANSPSPAGDSRSMHSIKSLRNKGSTESLRPTDEPADGDPIPESEDAGITPTPSPGPAASDVTPTPTTVAARAQTQATPSPPVVAEPPTTTTTTTTTMTTTATATSTPALLSPQPLSNGISQQKQASDTELMEATRARARALVRKRIRSDSVVSGDGAAVAYRSKNMVLVYYDSYVQGFFEELVKFVSGSRNLMRKAKMAAKVAHIKRMAELEMSGYSDDEGGGSDELKVDDDGPMLAADPAAQKREGDGDDGGEDEELPPLKYVSTRQMHVRSRLGPGGAAMLRPSGLEFVQSTCERAAHQFLRDGDCGGEIAKIKARLAQTGGLASAELERKLREGPSPEDLALQEVATKGRSYRLPSMRREAVKKPALGAATPTPPALSPSPSTSPAPSPAPAPAPLDMGGNLAVDESVEDDEEEVMPKLVYKSTRRMMRGDVY</sequence>
<feature type="compositionally biased region" description="Low complexity" evidence="2">
    <location>
        <begin position="93"/>
        <end position="114"/>
    </location>
</feature>
<dbReference type="AlphaFoldDB" id="J3PKS0"/>
<feature type="region of interest" description="Disordered" evidence="2">
    <location>
        <begin position="251"/>
        <end position="305"/>
    </location>
</feature>
<reference evidence="3" key="3">
    <citation type="submission" date="2010-09" db="EMBL/GenBank/DDBJ databases">
        <title>Annotation of Gaeumannomyces graminis var. tritici R3-111a-1.</title>
        <authorList>
            <consortium name="The Broad Institute Genome Sequencing Platform"/>
            <person name="Ma L.-J."/>
            <person name="Dead R."/>
            <person name="Young S.K."/>
            <person name="Zeng Q."/>
            <person name="Gargeya S."/>
            <person name="Fitzgerald M."/>
            <person name="Haas B."/>
            <person name="Abouelleil A."/>
            <person name="Alvarado L."/>
            <person name="Arachchi H.M."/>
            <person name="Berlin A."/>
            <person name="Brown A."/>
            <person name="Chapman S.B."/>
            <person name="Chen Z."/>
            <person name="Dunbar C."/>
            <person name="Freedman E."/>
            <person name="Gearin G."/>
            <person name="Gellesch M."/>
            <person name="Goldberg J."/>
            <person name="Griggs A."/>
            <person name="Gujja S."/>
            <person name="Heiman D."/>
            <person name="Howarth C."/>
            <person name="Larson L."/>
            <person name="Lui A."/>
            <person name="MacDonald P.J.P."/>
            <person name="Mehta T."/>
            <person name="Montmayeur A."/>
            <person name="Murphy C."/>
            <person name="Neiman D."/>
            <person name="Pearson M."/>
            <person name="Priest M."/>
            <person name="Roberts A."/>
            <person name="Saif S."/>
            <person name="Shea T."/>
            <person name="Shenoy N."/>
            <person name="Sisk P."/>
            <person name="Stolte C."/>
            <person name="Sykes S."/>
            <person name="Yandava C."/>
            <person name="Wortman J."/>
            <person name="Nusbaum C."/>
            <person name="Birren B."/>
        </authorList>
    </citation>
    <scope>NUCLEOTIDE SEQUENCE</scope>
    <source>
        <strain evidence="3">R3-111a-1</strain>
    </source>
</reference>
<evidence type="ECO:0000313" key="5">
    <source>
        <dbReference type="Proteomes" id="UP000006039"/>
    </source>
</evidence>
<feature type="compositionally biased region" description="Low complexity" evidence="2">
    <location>
        <begin position="122"/>
        <end position="145"/>
    </location>
</feature>
<dbReference type="HOGENOM" id="CLU_041458_1_0_1"/>
<dbReference type="OrthoDB" id="3886346at2759"/>
<protein>
    <submittedName>
        <fullName evidence="3 4">Uncharacterized protein</fullName>
    </submittedName>
</protein>
<feature type="compositionally biased region" description="Acidic residues" evidence="2">
    <location>
        <begin position="70"/>
        <end position="82"/>
    </location>
</feature>